<dbReference type="EMBL" id="BAAAQM010000029">
    <property type="protein sequence ID" value="GAA1982032.1"/>
    <property type="molecule type" value="Genomic_DNA"/>
</dbReference>
<feature type="transmembrane region" description="Helical" evidence="7">
    <location>
        <begin position="119"/>
        <end position="139"/>
    </location>
</feature>
<protein>
    <submittedName>
        <fullName evidence="9">Sugar ABC transporter permease</fullName>
    </submittedName>
</protein>
<evidence type="ECO:0000256" key="7">
    <source>
        <dbReference type="RuleBase" id="RU363032"/>
    </source>
</evidence>
<keyword evidence="4 7" id="KW-0812">Transmembrane</keyword>
<dbReference type="Pfam" id="PF00528">
    <property type="entry name" value="BPD_transp_1"/>
    <property type="match status" value="1"/>
</dbReference>
<evidence type="ECO:0000313" key="9">
    <source>
        <dbReference type="EMBL" id="GAA1982032.1"/>
    </source>
</evidence>
<evidence type="ECO:0000313" key="10">
    <source>
        <dbReference type="Proteomes" id="UP001499854"/>
    </source>
</evidence>
<comment type="caution">
    <text evidence="9">The sequence shown here is derived from an EMBL/GenBank/DDBJ whole genome shotgun (WGS) entry which is preliminary data.</text>
</comment>
<name>A0ABN2S7X1_9ACTN</name>
<dbReference type="Proteomes" id="UP001499854">
    <property type="component" value="Unassembled WGS sequence"/>
</dbReference>
<dbReference type="InterPro" id="IPR051393">
    <property type="entry name" value="ABC_transporter_permease"/>
</dbReference>
<dbReference type="Gene3D" id="1.10.3720.10">
    <property type="entry name" value="MetI-like"/>
    <property type="match status" value="1"/>
</dbReference>
<dbReference type="RefSeq" id="WP_425558724.1">
    <property type="nucleotide sequence ID" value="NZ_BAAAQM010000029.1"/>
</dbReference>
<evidence type="ECO:0000259" key="8">
    <source>
        <dbReference type="PROSITE" id="PS50928"/>
    </source>
</evidence>
<evidence type="ECO:0000256" key="1">
    <source>
        <dbReference type="ARBA" id="ARBA00004651"/>
    </source>
</evidence>
<feature type="transmembrane region" description="Helical" evidence="7">
    <location>
        <begin position="219"/>
        <end position="238"/>
    </location>
</feature>
<proteinExistence type="inferred from homology"/>
<dbReference type="PROSITE" id="PS50928">
    <property type="entry name" value="ABC_TM1"/>
    <property type="match status" value="1"/>
</dbReference>
<evidence type="ECO:0000256" key="2">
    <source>
        <dbReference type="ARBA" id="ARBA00022448"/>
    </source>
</evidence>
<feature type="transmembrane region" description="Helical" evidence="7">
    <location>
        <begin position="21"/>
        <end position="45"/>
    </location>
</feature>
<evidence type="ECO:0000256" key="4">
    <source>
        <dbReference type="ARBA" id="ARBA00022692"/>
    </source>
</evidence>
<keyword evidence="2 7" id="KW-0813">Transport</keyword>
<dbReference type="SUPFAM" id="SSF161098">
    <property type="entry name" value="MetI-like"/>
    <property type="match status" value="1"/>
</dbReference>
<keyword evidence="6 7" id="KW-0472">Membrane</keyword>
<dbReference type="PANTHER" id="PTHR30193:SF41">
    <property type="entry name" value="DIACETYLCHITOBIOSE UPTAKE SYSTEM PERMEASE PROTEIN NGCF"/>
    <property type="match status" value="1"/>
</dbReference>
<keyword evidence="3" id="KW-1003">Cell membrane</keyword>
<organism evidence="9 10">
    <name type="scientific">Catenulispora subtropica</name>
    <dbReference type="NCBI Taxonomy" id="450798"/>
    <lineage>
        <taxon>Bacteria</taxon>
        <taxon>Bacillati</taxon>
        <taxon>Actinomycetota</taxon>
        <taxon>Actinomycetes</taxon>
        <taxon>Catenulisporales</taxon>
        <taxon>Catenulisporaceae</taxon>
        <taxon>Catenulispora</taxon>
    </lineage>
</organism>
<accession>A0ABN2S7X1</accession>
<feature type="transmembrane region" description="Helical" evidence="7">
    <location>
        <begin position="167"/>
        <end position="190"/>
    </location>
</feature>
<keyword evidence="10" id="KW-1185">Reference proteome</keyword>
<dbReference type="PANTHER" id="PTHR30193">
    <property type="entry name" value="ABC TRANSPORTER PERMEASE PROTEIN"/>
    <property type="match status" value="1"/>
</dbReference>
<sequence length="306" mass="33099">MTSMQDTRGPQRSALPRRANLGYFLGFGAPGLLFYACFVFAPLVLSVGYSFTNADAFLPHTKFTGFHNYVRLFQDPDFLMQIRVTAILTFIIVLVPNLGGLAIAVLLNRQGRLYRALRTVFFVPVVLSSVVVSVVWQAMLADGGLLDTVLKSLGVDDPPGWLSDPSIALYSVGSIASWQLLGFCTVVYLAGLQGVPDELLEAAAIDGAGRWTRFRRVTWPMLAPALTINTVMLLITGFKTYDFVQVITHGGPGSGTTATVAYSVIQTGFTENKTGLASAMAVVMLAIVAVVSSVALRLLQRREVEL</sequence>
<dbReference type="InterPro" id="IPR000515">
    <property type="entry name" value="MetI-like"/>
</dbReference>
<gene>
    <name evidence="9" type="ORF">GCM10009838_49290</name>
</gene>
<feature type="transmembrane region" description="Helical" evidence="7">
    <location>
        <begin position="276"/>
        <end position="299"/>
    </location>
</feature>
<reference evidence="9 10" key="1">
    <citation type="journal article" date="2019" name="Int. J. Syst. Evol. Microbiol.">
        <title>The Global Catalogue of Microorganisms (GCM) 10K type strain sequencing project: providing services to taxonomists for standard genome sequencing and annotation.</title>
        <authorList>
            <consortium name="The Broad Institute Genomics Platform"/>
            <consortium name="The Broad Institute Genome Sequencing Center for Infectious Disease"/>
            <person name="Wu L."/>
            <person name="Ma J."/>
        </authorList>
    </citation>
    <scope>NUCLEOTIDE SEQUENCE [LARGE SCALE GENOMIC DNA]</scope>
    <source>
        <strain evidence="9 10">JCM 16013</strain>
    </source>
</reference>
<feature type="domain" description="ABC transmembrane type-1" evidence="8">
    <location>
        <begin position="82"/>
        <end position="295"/>
    </location>
</feature>
<evidence type="ECO:0000256" key="6">
    <source>
        <dbReference type="ARBA" id="ARBA00023136"/>
    </source>
</evidence>
<evidence type="ECO:0000256" key="5">
    <source>
        <dbReference type="ARBA" id="ARBA00022989"/>
    </source>
</evidence>
<comment type="similarity">
    <text evidence="7">Belongs to the binding-protein-dependent transport system permease family.</text>
</comment>
<evidence type="ECO:0000256" key="3">
    <source>
        <dbReference type="ARBA" id="ARBA00022475"/>
    </source>
</evidence>
<feature type="transmembrane region" description="Helical" evidence="7">
    <location>
        <begin position="82"/>
        <end position="107"/>
    </location>
</feature>
<dbReference type="CDD" id="cd06261">
    <property type="entry name" value="TM_PBP2"/>
    <property type="match status" value="1"/>
</dbReference>
<dbReference type="InterPro" id="IPR035906">
    <property type="entry name" value="MetI-like_sf"/>
</dbReference>
<keyword evidence="5 7" id="KW-1133">Transmembrane helix</keyword>
<comment type="subcellular location">
    <subcellularLocation>
        <location evidence="1 7">Cell membrane</location>
        <topology evidence="1 7">Multi-pass membrane protein</topology>
    </subcellularLocation>
</comment>